<sequence>MSETTAEGCRFCGRTAPADPIGDGYCSPGCRDADEALDATPAEAESTTAPDEDGERVFFHVAGMHCVTCESFLESVALDQPGVSDADASYVSESVRVTYDPEETDTETLAEALSVAGYRVADRERTGQESVTTVLSREGGAATRDLEDLLGFRYAAGVLFGLFLMFPYVVVLYPYQLSALVGGPLQGFEGGAMDSGTILLLPLFASVAGVVVFFTSLPVLRGPTSASRPASRTRTSSRR</sequence>
<feature type="domain" description="HMA" evidence="2">
    <location>
        <begin position="55"/>
        <end position="121"/>
    </location>
</feature>
<evidence type="ECO:0000256" key="1">
    <source>
        <dbReference type="SAM" id="Phobius"/>
    </source>
</evidence>
<dbReference type="AlphaFoldDB" id="A0ABD5W067"/>
<accession>A0ABD5W067</accession>
<keyword evidence="1" id="KW-0472">Membrane</keyword>
<protein>
    <submittedName>
        <fullName evidence="3">Cation transporter</fullName>
    </submittedName>
</protein>
<dbReference type="Gene3D" id="3.30.70.100">
    <property type="match status" value="1"/>
</dbReference>
<dbReference type="CDD" id="cd00371">
    <property type="entry name" value="HMA"/>
    <property type="match status" value="1"/>
</dbReference>
<reference evidence="3 4" key="1">
    <citation type="journal article" date="2019" name="Int. J. Syst. Evol. Microbiol.">
        <title>The Global Catalogue of Microorganisms (GCM) 10K type strain sequencing project: providing services to taxonomists for standard genome sequencing and annotation.</title>
        <authorList>
            <consortium name="The Broad Institute Genomics Platform"/>
            <consortium name="The Broad Institute Genome Sequencing Center for Infectious Disease"/>
            <person name="Wu L."/>
            <person name="Ma J."/>
        </authorList>
    </citation>
    <scope>NUCLEOTIDE SEQUENCE [LARGE SCALE GENOMIC DNA]</scope>
    <source>
        <strain evidence="3 4">JCM 30072</strain>
    </source>
</reference>
<organism evidence="3 4">
    <name type="scientific">Halovenus salina</name>
    <dbReference type="NCBI Taxonomy" id="1510225"/>
    <lineage>
        <taxon>Archaea</taxon>
        <taxon>Methanobacteriati</taxon>
        <taxon>Methanobacteriota</taxon>
        <taxon>Stenosarchaea group</taxon>
        <taxon>Halobacteria</taxon>
        <taxon>Halobacteriales</taxon>
        <taxon>Haloarculaceae</taxon>
        <taxon>Halovenus</taxon>
    </lineage>
</organism>
<name>A0ABD5W067_9EURY</name>
<keyword evidence="1" id="KW-0812">Transmembrane</keyword>
<dbReference type="Pfam" id="PF00403">
    <property type="entry name" value="HMA"/>
    <property type="match status" value="1"/>
</dbReference>
<dbReference type="InterPro" id="IPR036163">
    <property type="entry name" value="HMA_dom_sf"/>
</dbReference>
<dbReference type="EMBL" id="JBHSZI010000001">
    <property type="protein sequence ID" value="MFC7058407.1"/>
    <property type="molecule type" value="Genomic_DNA"/>
</dbReference>
<dbReference type="RefSeq" id="WP_382185325.1">
    <property type="nucleotide sequence ID" value="NZ_JBHSZI010000001.1"/>
</dbReference>
<dbReference type="Proteomes" id="UP001596445">
    <property type="component" value="Unassembled WGS sequence"/>
</dbReference>
<evidence type="ECO:0000313" key="4">
    <source>
        <dbReference type="Proteomes" id="UP001596445"/>
    </source>
</evidence>
<evidence type="ECO:0000313" key="3">
    <source>
        <dbReference type="EMBL" id="MFC7058407.1"/>
    </source>
</evidence>
<dbReference type="SUPFAM" id="SSF55008">
    <property type="entry name" value="HMA, heavy metal-associated domain"/>
    <property type="match status" value="1"/>
</dbReference>
<feature type="transmembrane region" description="Helical" evidence="1">
    <location>
        <begin position="195"/>
        <end position="220"/>
    </location>
</feature>
<evidence type="ECO:0000259" key="2">
    <source>
        <dbReference type="PROSITE" id="PS50846"/>
    </source>
</evidence>
<comment type="caution">
    <text evidence="3">The sequence shown here is derived from an EMBL/GenBank/DDBJ whole genome shotgun (WGS) entry which is preliminary data.</text>
</comment>
<keyword evidence="4" id="KW-1185">Reference proteome</keyword>
<feature type="transmembrane region" description="Helical" evidence="1">
    <location>
        <begin position="154"/>
        <end position="175"/>
    </location>
</feature>
<keyword evidence="1" id="KW-1133">Transmembrane helix</keyword>
<dbReference type="InterPro" id="IPR006121">
    <property type="entry name" value="HMA_dom"/>
</dbReference>
<gene>
    <name evidence="3" type="ORF">ACFQQG_09745</name>
</gene>
<dbReference type="PROSITE" id="PS50846">
    <property type="entry name" value="HMA_2"/>
    <property type="match status" value="1"/>
</dbReference>
<proteinExistence type="predicted"/>